<dbReference type="GO" id="GO:0019783">
    <property type="term" value="F:ubiquitin-like protein peptidase activity"/>
    <property type="evidence" value="ECO:0007669"/>
    <property type="project" value="UniProtKB-ARBA"/>
</dbReference>
<dbReference type="EMBL" id="KL648133">
    <property type="protein sequence ID" value="KEY71892.1"/>
    <property type="molecule type" value="Genomic_DNA"/>
</dbReference>
<evidence type="ECO:0000256" key="2">
    <source>
        <dbReference type="ARBA" id="ARBA00022670"/>
    </source>
</evidence>
<protein>
    <recommendedName>
        <fullName evidence="5">Ubiquitin-like protease family profile domain-containing protein</fullName>
    </recommendedName>
</protein>
<dbReference type="HOGENOM" id="CLU_426529_0_0_1"/>
<name>A0A084B2W3_STACB</name>
<feature type="compositionally biased region" description="Basic and acidic residues" evidence="4">
    <location>
        <begin position="375"/>
        <end position="398"/>
    </location>
</feature>
<dbReference type="Pfam" id="PF02902">
    <property type="entry name" value="Peptidase_C48"/>
    <property type="match status" value="1"/>
</dbReference>
<comment type="similarity">
    <text evidence="1">Belongs to the peptidase C48 family.</text>
</comment>
<evidence type="ECO:0000256" key="4">
    <source>
        <dbReference type="SAM" id="MobiDB-lite"/>
    </source>
</evidence>
<keyword evidence="3" id="KW-0378">Hydrolase</keyword>
<dbReference type="InterPro" id="IPR003653">
    <property type="entry name" value="Peptidase_C48_C"/>
</dbReference>
<feature type="domain" description="Ubiquitin-like protease family profile" evidence="5">
    <location>
        <begin position="429"/>
        <end position="508"/>
    </location>
</feature>
<evidence type="ECO:0000256" key="3">
    <source>
        <dbReference type="ARBA" id="ARBA00022801"/>
    </source>
</evidence>
<organism evidence="6 7">
    <name type="scientific">Stachybotrys chartarum (strain CBS 109288 / IBT 7711)</name>
    <name type="common">Toxic black mold</name>
    <name type="synonym">Stilbospora chartarum</name>
    <dbReference type="NCBI Taxonomy" id="1280523"/>
    <lineage>
        <taxon>Eukaryota</taxon>
        <taxon>Fungi</taxon>
        <taxon>Dikarya</taxon>
        <taxon>Ascomycota</taxon>
        <taxon>Pezizomycotina</taxon>
        <taxon>Sordariomycetes</taxon>
        <taxon>Hypocreomycetidae</taxon>
        <taxon>Hypocreales</taxon>
        <taxon>Stachybotryaceae</taxon>
        <taxon>Stachybotrys</taxon>
    </lineage>
</organism>
<dbReference type="InterPro" id="IPR038765">
    <property type="entry name" value="Papain-like_cys_pep_sf"/>
</dbReference>
<evidence type="ECO:0000256" key="1">
    <source>
        <dbReference type="ARBA" id="ARBA00005234"/>
    </source>
</evidence>
<reference evidence="6 7" key="1">
    <citation type="journal article" date="2014" name="BMC Genomics">
        <title>Comparative genome sequencing reveals chemotype-specific gene clusters in the toxigenic black mold Stachybotrys.</title>
        <authorList>
            <person name="Semeiks J."/>
            <person name="Borek D."/>
            <person name="Otwinowski Z."/>
            <person name="Grishin N.V."/>
        </authorList>
    </citation>
    <scope>NUCLEOTIDE SEQUENCE [LARGE SCALE GENOMIC DNA]</scope>
    <source>
        <strain evidence="7">CBS 109288 / IBT 7711</strain>
    </source>
</reference>
<keyword evidence="2" id="KW-0645">Protease</keyword>
<accession>A0A084B2W3</accession>
<feature type="region of interest" description="Disordered" evidence="4">
    <location>
        <begin position="350"/>
        <end position="421"/>
    </location>
</feature>
<evidence type="ECO:0000259" key="5">
    <source>
        <dbReference type="Pfam" id="PF02902"/>
    </source>
</evidence>
<sequence>MLETTNAVVRRTSLDLWKRIQPDGHISKRQEPRASCVLAVKSIFAQYEHGHVNYENQRTLSPNPAPVRSDWATVLEHGHASNRCRRYIKGSFSLILLGSDSPHLDKFALLSPESPSILFLHFPTILVHLDTAPHIELEEMEVAEEYEQRPQKQMREKLRQKRGNSSPHINPQPSSHAQHSSIPALRSDILNQVGCSESQLDTLVGQSRPATWNRLSKFLQNCTLDWDAAHKLLERSKLRPERRKIAYLLINDIDWAENNTEAALVPDSAVSGQPPSPTDTNAEDFIPPSMSKSPLWTAANFALAKSPMPSESTSVVAPLQLDSDYEIEAEQNVRPSISLKRSWENAKSRSLFDKPSDATLSPPTKRPKLATTQRVKIESSDIRYRSPENTKTASDHNTEISPADQINRSRSHSAASDSTVNKARERFDTGGYHWALAIINETRLSIQIYDSLPSLDLQDQIESKLQDIYKKHSWPMYEQLLYNSPIVQQNGYDCGIMVLIAVSYRAAGFEVPSGAEHSPWRIILFGLLHSRKTQSIDVPESYKDLIRLLESLSSSAYTVLTRNRKANEQYLTSQRPSIPALRLFQVLHQAAGMQKSEAVVRVSRVISYLEILEKQEEHRLEKDIARIRTLRQMITRAEAEEL</sequence>
<dbReference type="Proteomes" id="UP000028045">
    <property type="component" value="Unassembled WGS sequence"/>
</dbReference>
<evidence type="ECO:0000313" key="7">
    <source>
        <dbReference type="Proteomes" id="UP000028045"/>
    </source>
</evidence>
<dbReference type="Gene3D" id="3.40.395.10">
    <property type="entry name" value="Adenoviral Proteinase, Chain A"/>
    <property type="match status" value="1"/>
</dbReference>
<feature type="region of interest" description="Disordered" evidence="4">
    <location>
        <begin position="144"/>
        <end position="181"/>
    </location>
</feature>
<dbReference type="SUPFAM" id="SSF54001">
    <property type="entry name" value="Cysteine proteinases"/>
    <property type="match status" value="1"/>
</dbReference>
<gene>
    <name evidence="6" type="ORF">S7711_11537</name>
</gene>
<dbReference type="AlphaFoldDB" id="A0A084B2W3"/>
<feature type="compositionally biased region" description="Basic and acidic residues" evidence="4">
    <location>
        <begin position="146"/>
        <end position="157"/>
    </location>
</feature>
<feature type="compositionally biased region" description="Polar residues" evidence="4">
    <location>
        <begin position="404"/>
        <end position="421"/>
    </location>
</feature>
<evidence type="ECO:0000313" key="6">
    <source>
        <dbReference type="EMBL" id="KEY71892.1"/>
    </source>
</evidence>
<feature type="compositionally biased region" description="Polar residues" evidence="4">
    <location>
        <begin position="163"/>
        <end position="181"/>
    </location>
</feature>
<dbReference type="GO" id="GO:0008234">
    <property type="term" value="F:cysteine-type peptidase activity"/>
    <property type="evidence" value="ECO:0007669"/>
    <property type="project" value="InterPro"/>
</dbReference>
<dbReference type="GO" id="GO:0006508">
    <property type="term" value="P:proteolysis"/>
    <property type="evidence" value="ECO:0007669"/>
    <property type="project" value="UniProtKB-KW"/>
</dbReference>
<proteinExistence type="inferred from homology"/>
<keyword evidence="7" id="KW-1185">Reference proteome</keyword>